<keyword evidence="2" id="KW-0472">Membrane</keyword>
<feature type="transmembrane region" description="Helical" evidence="2">
    <location>
        <begin position="12"/>
        <end position="33"/>
    </location>
</feature>
<sequence length="997" mass="110606">MTPSSTVHSKSIFPPIVAIGAAAGGVVALQKVFRRLPKGMPFAIVVLQDLTEGYSQRLAGLISSWTNLPVHEADTHLVPKIGEVYLPSPGRVLTIDARSLRASKIEGDRLVSASVNMIDRFLEGLAQHHGSRAVAVILSGKGMDGAAGALCIRNAGGIVIVQDPLTALHDSMPNAVIRRGLHDHILPPGAIGSQILACGSNSYSRPRNAEGTEQMDNRVLARILLLVRVHSGIDFTGYKTAPLLWRVKQRMDRRHVREIADYASLISEDPVELESLIRDIPLHVTEFFRDPGAWAALKEEVLLPLMRTADAHNPVRTWTAGCASGEEAYSLAMTLEDIKQEIDSSACYQSFVTDASPEIVHRARCGVFAPSDMATVSQRQRTEYFFSADKMFTVRGFLREQMVFSSQNLISDPPFANMDLVTCRNLLIYLEPSTARQIIYILHSALREGGYLFLGGSESYDLEQSGFSKVSGRFNIFRKTGIVLARANAEHAASQQRRNISTLNAGLLRQANEDFVFPSVLVDDHGRLLRVYGAAGDILRIPAGEPTNTLLSLLPWQWVDPLRRAMCEALAQDQQRIVRDLYDRVDLRIRVIPIRVSAENPPSRMLLSFMSEESGQFTLVPSVPLSESVDQHRSGVRRCAGPPEKIQSSSHQEYDALRERLLAVNEELLASNILLNTSNDNLHGANAELHEKIAQLEIRAEVLSSGEVMTIFLDKDRRVRWFTPATTRLFPLKPEDVGRDIHDLVPRFRDPSFLSDIQEVLRSSEIKDAIVHGDDDRWYRRRLVPHEAAIGTIDGVAVTFEDFTTRRHVENALWASEDMHRHSQMCLSSQKAALQLAMNGAPLTESLEILRHTMTGESGDRRSAAFYVMRESRLHHLKGMPDAYARYLNGADETLESASCKFALATNQTVTTCDILRDERWKPWALVSSSFGYRGCWSFPIRTGSSQLVGALVVYFGVAQTPEPVDLQLAAAMIHTAAIIISRKVGVDVFVANGSHV</sequence>
<dbReference type="InterPro" id="IPR003018">
    <property type="entry name" value="GAF"/>
</dbReference>
<dbReference type="InterPro" id="IPR000673">
    <property type="entry name" value="Sig_transdc_resp-reg_Me-estase"/>
</dbReference>
<dbReference type="PANTHER" id="PTHR24422">
    <property type="entry name" value="CHEMOTAXIS PROTEIN METHYLTRANSFERASE"/>
    <property type="match status" value="1"/>
</dbReference>
<feature type="domain" description="CheB-type methylesterase" evidence="3">
    <location>
        <begin position="12"/>
        <end position="202"/>
    </location>
</feature>
<keyword evidence="2" id="KW-1133">Transmembrane helix</keyword>
<dbReference type="GO" id="GO:0008757">
    <property type="term" value="F:S-adenosylmethionine-dependent methyltransferase activity"/>
    <property type="evidence" value="ECO:0007669"/>
    <property type="project" value="InterPro"/>
</dbReference>
<dbReference type="GO" id="GO:0008984">
    <property type="term" value="F:protein-glutamate methylesterase activity"/>
    <property type="evidence" value="ECO:0007669"/>
    <property type="project" value="InterPro"/>
</dbReference>
<dbReference type="PROSITE" id="PS50122">
    <property type="entry name" value="CHEB"/>
    <property type="match status" value="1"/>
</dbReference>
<dbReference type="SUPFAM" id="SSF47757">
    <property type="entry name" value="Chemotaxis receptor methyltransferase CheR, N-terminal domain"/>
    <property type="match status" value="1"/>
</dbReference>
<dbReference type="SUPFAM" id="SSF55781">
    <property type="entry name" value="GAF domain-like"/>
    <property type="match status" value="1"/>
</dbReference>
<dbReference type="RefSeq" id="WP_150373998.1">
    <property type="nucleotide sequence ID" value="NZ_CP044066.1"/>
</dbReference>
<dbReference type="InterPro" id="IPR022641">
    <property type="entry name" value="CheR_N"/>
</dbReference>
<dbReference type="InterPro" id="IPR035909">
    <property type="entry name" value="CheB_C"/>
</dbReference>
<geneLocation type="plasmid" evidence="5">
    <name>unnamed1</name>
</geneLocation>
<dbReference type="Pfam" id="PF03705">
    <property type="entry name" value="CheR_N"/>
    <property type="match status" value="1"/>
</dbReference>
<evidence type="ECO:0000259" key="3">
    <source>
        <dbReference type="PROSITE" id="PS50122"/>
    </source>
</evidence>
<dbReference type="SUPFAM" id="SSF53335">
    <property type="entry name" value="S-adenosyl-L-methionine-dependent methyltransferases"/>
    <property type="match status" value="1"/>
</dbReference>
<dbReference type="SMART" id="SM00138">
    <property type="entry name" value="MeTrc"/>
    <property type="match status" value="1"/>
</dbReference>
<dbReference type="Pfam" id="PF13185">
    <property type="entry name" value="GAF_2"/>
    <property type="match status" value="1"/>
</dbReference>
<comment type="caution">
    <text evidence="1">Lacks conserved residue(s) required for the propagation of feature annotation.</text>
</comment>
<dbReference type="GO" id="GO:0000156">
    <property type="term" value="F:phosphorelay response regulator activity"/>
    <property type="evidence" value="ECO:0007669"/>
    <property type="project" value="InterPro"/>
</dbReference>
<dbReference type="AlphaFoldDB" id="A0A5P2H8U7"/>
<dbReference type="InterPro" id="IPR035965">
    <property type="entry name" value="PAS-like_dom_sf"/>
</dbReference>
<proteinExistence type="predicted"/>
<dbReference type="Pfam" id="PF01339">
    <property type="entry name" value="CheB_methylest"/>
    <property type="match status" value="1"/>
</dbReference>
<dbReference type="Proteomes" id="UP000322822">
    <property type="component" value="Plasmid unnamed1"/>
</dbReference>
<evidence type="ECO:0000256" key="1">
    <source>
        <dbReference type="PROSITE-ProRule" id="PRU00050"/>
    </source>
</evidence>
<evidence type="ECO:0000313" key="6">
    <source>
        <dbReference type="Proteomes" id="UP000322822"/>
    </source>
</evidence>
<evidence type="ECO:0000313" key="5">
    <source>
        <dbReference type="EMBL" id="QET03933.1"/>
    </source>
</evidence>
<reference evidence="5 6" key="1">
    <citation type="submission" date="2019-09" db="EMBL/GenBank/DDBJ databases">
        <title>FDA dAtabase for Regulatory Grade micrObial Sequences (FDA-ARGOS): Supporting development and validation of Infectious Disease Dx tests.</title>
        <authorList>
            <person name="Sciortino C."/>
            <person name="Tallon L."/>
            <person name="Sadzewicz L."/>
            <person name="Vavikolanu K."/>
            <person name="Mehta A."/>
            <person name="Aluvathingal J."/>
            <person name="Nadendla S."/>
            <person name="Nandy P."/>
            <person name="Geyer C."/>
            <person name="Yan Y."/>
            <person name="Sichtig H."/>
        </authorList>
    </citation>
    <scope>NUCLEOTIDE SEQUENCE [LARGE SCALE GENOMIC DNA]</scope>
    <source>
        <strain evidence="5 6">FDAARGOS_664</strain>
        <plasmid evidence="5 6">unnamed1</plasmid>
    </source>
</reference>
<dbReference type="CDD" id="cd00130">
    <property type="entry name" value="PAS"/>
    <property type="match status" value="1"/>
</dbReference>
<dbReference type="PROSITE" id="PS50123">
    <property type="entry name" value="CHER"/>
    <property type="match status" value="1"/>
</dbReference>
<dbReference type="Pfam" id="PF13596">
    <property type="entry name" value="PAS_10"/>
    <property type="match status" value="1"/>
</dbReference>
<dbReference type="OrthoDB" id="9816309at2"/>
<keyword evidence="5" id="KW-0614">Plasmid</keyword>
<dbReference type="InterPro" id="IPR029016">
    <property type="entry name" value="GAF-like_dom_sf"/>
</dbReference>
<dbReference type="Gene3D" id="3.40.50.180">
    <property type="entry name" value="Methylesterase CheB, C-terminal domain"/>
    <property type="match status" value="1"/>
</dbReference>
<dbReference type="InterPro" id="IPR022642">
    <property type="entry name" value="CheR_C"/>
</dbReference>
<dbReference type="EMBL" id="CP044066">
    <property type="protein sequence ID" value="QET03933.1"/>
    <property type="molecule type" value="Genomic_DNA"/>
</dbReference>
<dbReference type="SUPFAM" id="SSF52738">
    <property type="entry name" value="Methylesterase CheB, C-terminal domain"/>
    <property type="match status" value="1"/>
</dbReference>
<protein>
    <submittedName>
        <fullName evidence="5">PAS domain-containing protein</fullName>
    </submittedName>
</protein>
<dbReference type="Gene3D" id="3.30.450.40">
    <property type="match status" value="1"/>
</dbReference>
<feature type="domain" description="CheR-type methyltransferase" evidence="4">
    <location>
        <begin position="208"/>
        <end position="490"/>
    </location>
</feature>
<dbReference type="CDD" id="cd16434">
    <property type="entry name" value="CheB-CheR_fusion"/>
    <property type="match status" value="1"/>
</dbReference>
<evidence type="ECO:0000259" key="4">
    <source>
        <dbReference type="PROSITE" id="PS50123"/>
    </source>
</evidence>
<keyword evidence="2" id="KW-0812">Transmembrane</keyword>
<dbReference type="InterPro" id="IPR000780">
    <property type="entry name" value="CheR_MeTrfase"/>
</dbReference>
<accession>A0A5P2H8U7</accession>
<dbReference type="Gene3D" id="3.40.50.150">
    <property type="entry name" value="Vaccinia Virus protein VP39"/>
    <property type="match status" value="1"/>
</dbReference>
<dbReference type="SUPFAM" id="SSF55785">
    <property type="entry name" value="PYP-like sensor domain (PAS domain)"/>
    <property type="match status" value="1"/>
</dbReference>
<dbReference type="InterPro" id="IPR000014">
    <property type="entry name" value="PAS"/>
</dbReference>
<dbReference type="GO" id="GO:0006935">
    <property type="term" value="P:chemotaxis"/>
    <property type="evidence" value="ECO:0007669"/>
    <property type="project" value="InterPro"/>
</dbReference>
<dbReference type="PRINTS" id="PR00996">
    <property type="entry name" value="CHERMTFRASE"/>
</dbReference>
<dbReference type="InterPro" id="IPR029063">
    <property type="entry name" value="SAM-dependent_MTases_sf"/>
</dbReference>
<dbReference type="Gene3D" id="3.30.450.20">
    <property type="entry name" value="PAS domain"/>
    <property type="match status" value="1"/>
</dbReference>
<name>A0A5P2H8U7_9BURK</name>
<gene>
    <name evidence="5" type="ORF">FOB72_17370</name>
</gene>
<evidence type="ECO:0000256" key="2">
    <source>
        <dbReference type="SAM" id="Phobius"/>
    </source>
</evidence>
<dbReference type="Pfam" id="PF01739">
    <property type="entry name" value="CheR"/>
    <property type="match status" value="1"/>
</dbReference>
<organism evidence="5 6">
    <name type="scientific">Cupriavidus pauculus</name>
    <dbReference type="NCBI Taxonomy" id="82633"/>
    <lineage>
        <taxon>Bacteria</taxon>
        <taxon>Pseudomonadati</taxon>
        <taxon>Pseudomonadota</taxon>
        <taxon>Betaproteobacteria</taxon>
        <taxon>Burkholderiales</taxon>
        <taxon>Burkholderiaceae</taxon>
        <taxon>Cupriavidus</taxon>
    </lineage>
</organism>
<dbReference type="InterPro" id="IPR050903">
    <property type="entry name" value="Bact_Chemotaxis_MeTrfase"/>
</dbReference>
<dbReference type="GO" id="GO:0005737">
    <property type="term" value="C:cytoplasm"/>
    <property type="evidence" value="ECO:0007669"/>
    <property type="project" value="InterPro"/>
</dbReference>